<evidence type="ECO:0000313" key="2">
    <source>
        <dbReference type="Proteomes" id="UP000039865"/>
    </source>
</evidence>
<dbReference type="EMBL" id="CCKQ01003064">
    <property type="protein sequence ID" value="CDW74170.1"/>
    <property type="molecule type" value="Genomic_DNA"/>
</dbReference>
<gene>
    <name evidence="1" type="primary">Contig3363.g3602</name>
    <name evidence="1" type="ORF">STYLEM_3164</name>
</gene>
<evidence type="ECO:0000313" key="1">
    <source>
        <dbReference type="EMBL" id="CDW74170.1"/>
    </source>
</evidence>
<dbReference type="AlphaFoldDB" id="A0A077ZW40"/>
<proteinExistence type="predicted"/>
<dbReference type="InParanoid" id="A0A077ZW40"/>
<organism evidence="1 2">
    <name type="scientific">Stylonychia lemnae</name>
    <name type="common">Ciliate</name>
    <dbReference type="NCBI Taxonomy" id="5949"/>
    <lineage>
        <taxon>Eukaryota</taxon>
        <taxon>Sar</taxon>
        <taxon>Alveolata</taxon>
        <taxon>Ciliophora</taxon>
        <taxon>Intramacronucleata</taxon>
        <taxon>Spirotrichea</taxon>
        <taxon>Stichotrichia</taxon>
        <taxon>Sporadotrichida</taxon>
        <taxon>Oxytrichidae</taxon>
        <taxon>Stylonychinae</taxon>
        <taxon>Stylonychia</taxon>
    </lineage>
</organism>
<keyword evidence="2" id="KW-1185">Reference proteome</keyword>
<protein>
    <submittedName>
        <fullName evidence="1">Uncharacterized protein</fullName>
    </submittedName>
</protein>
<dbReference type="OrthoDB" id="312464at2759"/>
<reference evidence="1 2" key="1">
    <citation type="submission" date="2014-06" db="EMBL/GenBank/DDBJ databases">
        <authorList>
            <person name="Swart Estienne"/>
        </authorList>
    </citation>
    <scope>NUCLEOTIDE SEQUENCE [LARGE SCALE GENOMIC DNA]</scope>
    <source>
        <strain evidence="1 2">130c</strain>
    </source>
</reference>
<sequence>MTSLIGRFQRDLPYLENNQIPLTSSDYKGEPEEKLRDDDVKVLCLALLKNDKFSGPLDLSNNDLTDLVIFDFNTFQSALYLSDVLNKVGGQNITELNLSKNNLQYKTGIYIGDALVQNNQYPINHIALRDIQLDLEGVTRLMNGVNQNKNIKRLHVGIVDNEGLLKLAQQVGQYSRTQHLVRFEFQEEEKEPWSDKAMQEIVFSVSVSELEYVKFTTSPGKEEDERYRTLKQEIDFHTEKKIATHKKQKRFEDRQEQCNTDKMFENILALIETKEAQKKMPVRKFFNNTFGTILNDAIFALKKKQSKEPQNEQLFTKRGSVKFVAMYILENLPQHEREPDLYDSSDSRDGD</sequence>
<accession>A0A077ZW40</accession>
<dbReference type="InterPro" id="IPR032675">
    <property type="entry name" value="LRR_dom_sf"/>
</dbReference>
<name>A0A077ZW40_STYLE</name>
<dbReference type="Gene3D" id="3.80.10.10">
    <property type="entry name" value="Ribonuclease Inhibitor"/>
    <property type="match status" value="1"/>
</dbReference>
<dbReference type="Proteomes" id="UP000039865">
    <property type="component" value="Unassembled WGS sequence"/>
</dbReference>
<dbReference type="SUPFAM" id="SSF52047">
    <property type="entry name" value="RNI-like"/>
    <property type="match status" value="1"/>
</dbReference>